<feature type="compositionally biased region" description="Polar residues" evidence="1">
    <location>
        <begin position="41"/>
        <end position="51"/>
    </location>
</feature>
<keyword evidence="3" id="KW-1185">Reference proteome</keyword>
<dbReference type="EMBL" id="ML145085">
    <property type="protein sequence ID" value="TBU64699.1"/>
    <property type="molecule type" value="Genomic_DNA"/>
</dbReference>
<dbReference type="Proteomes" id="UP000292082">
    <property type="component" value="Unassembled WGS sequence"/>
</dbReference>
<evidence type="ECO:0000313" key="2">
    <source>
        <dbReference type="EMBL" id="TBU64699.1"/>
    </source>
</evidence>
<evidence type="ECO:0000313" key="3">
    <source>
        <dbReference type="Proteomes" id="UP000292082"/>
    </source>
</evidence>
<gene>
    <name evidence="2" type="ORF">BD310DRAFT_804791</name>
</gene>
<sequence length="72" mass="7933">MSARDLSYNHGSQLTEGSEGERRRQPLPFSWAGGTDETRGSHPQNPSAHLTHTTRPRRLGGLPDADSSGHRR</sequence>
<evidence type="ECO:0000256" key="1">
    <source>
        <dbReference type="SAM" id="MobiDB-lite"/>
    </source>
</evidence>
<protein>
    <submittedName>
        <fullName evidence="2">Uncharacterized protein</fullName>
    </submittedName>
</protein>
<feature type="region of interest" description="Disordered" evidence="1">
    <location>
        <begin position="1"/>
        <end position="72"/>
    </location>
</feature>
<organism evidence="2 3">
    <name type="scientific">Dichomitus squalens</name>
    <dbReference type="NCBI Taxonomy" id="114155"/>
    <lineage>
        <taxon>Eukaryota</taxon>
        <taxon>Fungi</taxon>
        <taxon>Dikarya</taxon>
        <taxon>Basidiomycota</taxon>
        <taxon>Agaricomycotina</taxon>
        <taxon>Agaricomycetes</taxon>
        <taxon>Polyporales</taxon>
        <taxon>Polyporaceae</taxon>
        <taxon>Dichomitus</taxon>
    </lineage>
</organism>
<accession>A0A4Q9QAR4</accession>
<name>A0A4Q9QAR4_9APHY</name>
<proteinExistence type="predicted"/>
<dbReference type="AlphaFoldDB" id="A0A4Q9QAR4"/>
<reference evidence="2 3" key="1">
    <citation type="submission" date="2019-01" db="EMBL/GenBank/DDBJ databases">
        <title>Draft genome sequences of three monokaryotic isolates of the white-rot basidiomycete fungus Dichomitus squalens.</title>
        <authorList>
            <consortium name="DOE Joint Genome Institute"/>
            <person name="Lopez S.C."/>
            <person name="Andreopoulos B."/>
            <person name="Pangilinan J."/>
            <person name="Lipzen A."/>
            <person name="Riley R."/>
            <person name="Ahrendt S."/>
            <person name="Ng V."/>
            <person name="Barry K."/>
            <person name="Daum C."/>
            <person name="Grigoriev I.V."/>
            <person name="Hilden K.S."/>
            <person name="Makela M.R."/>
            <person name="de Vries R.P."/>
        </authorList>
    </citation>
    <scope>NUCLEOTIDE SEQUENCE [LARGE SCALE GENOMIC DNA]</scope>
    <source>
        <strain evidence="2 3">CBS 464.89</strain>
    </source>
</reference>